<reference evidence="3" key="1">
    <citation type="submission" date="2021-01" db="EMBL/GenBank/DDBJ databases">
        <authorList>
            <person name="Corre E."/>
            <person name="Pelletier E."/>
            <person name="Niang G."/>
            <person name="Scheremetjew M."/>
            <person name="Finn R."/>
            <person name="Kale V."/>
            <person name="Holt S."/>
            <person name="Cochrane G."/>
            <person name="Meng A."/>
            <person name="Brown T."/>
            <person name="Cohen L."/>
        </authorList>
    </citation>
    <scope>NUCLEOTIDE SEQUENCE</scope>
    <source>
        <strain evidence="3">RCC1130</strain>
    </source>
</reference>
<keyword evidence="2" id="KW-0732">Signal</keyword>
<name>A0A7S0J3L1_9EUKA</name>
<organism evidence="3">
    <name type="scientific">Calcidiscus leptoporus</name>
    <dbReference type="NCBI Taxonomy" id="127549"/>
    <lineage>
        <taxon>Eukaryota</taxon>
        <taxon>Haptista</taxon>
        <taxon>Haptophyta</taxon>
        <taxon>Prymnesiophyceae</taxon>
        <taxon>Coccolithales</taxon>
        <taxon>Calcidiscaceae</taxon>
        <taxon>Calcidiscus</taxon>
    </lineage>
</organism>
<accession>A0A7S0J3L1</accession>
<dbReference type="AlphaFoldDB" id="A0A7S0J3L1"/>
<dbReference type="EMBL" id="HBER01029219">
    <property type="protein sequence ID" value="CAD8539393.1"/>
    <property type="molecule type" value="Transcribed_RNA"/>
</dbReference>
<proteinExistence type="predicted"/>
<gene>
    <name evidence="3" type="ORF">CLEP1334_LOCUS14676</name>
</gene>
<evidence type="ECO:0008006" key="4">
    <source>
        <dbReference type="Google" id="ProtNLM"/>
    </source>
</evidence>
<protein>
    <recommendedName>
        <fullName evidence="4">Secreted protein</fullName>
    </recommendedName>
</protein>
<feature type="chain" id="PRO_5031411881" description="Secreted protein" evidence="2">
    <location>
        <begin position="22"/>
        <end position="213"/>
    </location>
</feature>
<evidence type="ECO:0000256" key="2">
    <source>
        <dbReference type="SAM" id="SignalP"/>
    </source>
</evidence>
<evidence type="ECO:0000313" key="3">
    <source>
        <dbReference type="EMBL" id="CAD8539393.1"/>
    </source>
</evidence>
<feature type="signal peptide" evidence="2">
    <location>
        <begin position="1"/>
        <end position="21"/>
    </location>
</feature>
<evidence type="ECO:0000256" key="1">
    <source>
        <dbReference type="SAM" id="MobiDB-lite"/>
    </source>
</evidence>
<feature type="region of interest" description="Disordered" evidence="1">
    <location>
        <begin position="97"/>
        <end position="128"/>
    </location>
</feature>
<sequence>MLAVRRVLILVLVLRPNGRHGTRVVLVCWRAAYLHLEPRLYLACISPLSRLHLASLSASRAAVLLPPKARPERRPSGPPQEETLCAAGFISAARSQHRSQAQGATPASVADVPRERRRSVAGVSRECRGRGVRRPQVRRRCVGSQMYSDMSSSSSLELMKCWCHSSASCQRAAGSTGTLLPVSLASCRAVSACSSDWAHTALPYWPTEPREYA</sequence>